<comment type="caution">
    <text evidence="1">The sequence shown here is derived from an EMBL/GenBank/DDBJ whole genome shotgun (WGS) entry which is preliminary data.</text>
</comment>
<dbReference type="RefSeq" id="WP_006588827.1">
    <property type="nucleotide sequence ID" value="NZ_CATOUV010000001.1"/>
</dbReference>
<accession>A0A5N1I9M3</accession>
<evidence type="ECO:0008006" key="5">
    <source>
        <dbReference type="Google" id="ProtNLM"/>
    </source>
</evidence>
<gene>
    <name evidence="2" type="ORF">AAC431_06785</name>
    <name evidence="1" type="ORF">F6H94_05270</name>
</gene>
<dbReference type="EMBL" id="VYWW01000020">
    <property type="protein sequence ID" value="KAA9322325.1"/>
    <property type="molecule type" value="Genomic_DNA"/>
</dbReference>
<dbReference type="InterPro" id="IPR012332">
    <property type="entry name" value="Autotransporter_pectin_lyase_C"/>
</dbReference>
<dbReference type="Proteomes" id="UP001385848">
    <property type="component" value="Unassembled WGS sequence"/>
</dbReference>
<reference evidence="1 3" key="1">
    <citation type="submission" date="2019-09" db="EMBL/GenBank/DDBJ databases">
        <title>Draft genome sequence assemblies of isolates from the urinary tract.</title>
        <authorList>
            <person name="Mores C.R."/>
            <person name="Putonti C."/>
            <person name="Wolfe A.J."/>
        </authorList>
    </citation>
    <scope>NUCLEOTIDE SEQUENCE [LARGE SCALE GENOMIC DNA]</scope>
    <source>
        <strain evidence="1 3">UMB246</strain>
    </source>
</reference>
<dbReference type="GeneID" id="31743526"/>
<dbReference type="InterPro" id="IPR011050">
    <property type="entry name" value="Pectin_lyase_fold/virulence"/>
</dbReference>
<protein>
    <recommendedName>
        <fullName evidence="5">Right-handed parallel beta-helix repeat-containing protein</fullName>
    </recommendedName>
</protein>
<proteinExistence type="predicted"/>
<organism evidence="1 3">
    <name type="scientific">Lactobacillus jensenii</name>
    <dbReference type="NCBI Taxonomy" id="109790"/>
    <lineage>
        <taxon>Bacteria</taxon>
        <taxon>Bacillati</taxon>
        <taxon>Bacillota</taxon>
        <taxon>Bacilli</taxon>
        <taxon>Lactobacillales</taxon>
        <taxon>Lactobacillaceae</taxon>
        <taxon>Lactobacillus</taxon>
    </lineage>
</organism>
<dbReference type="KEGG" id="lje:BUE77_07320"/>
<name>A0A5N1I9M3_LACJE</name>
<keyword evidence="4" id="KW-1185">Reference proteome</keyword>
<dbReference type="Gene3D" id="2.160.20.20">
    <property type="match status" value="1"/>
</dbReference>
<evidence type="ECO:0000313" key="2">
    <source>
        <dbReference type="EMBL" id="MEL0565612.1"/>
    </source>
</evidence>
<evidence type="ECO:0000313" key="3">
    <source>
        <dbReference type="Proteomes" id="UP000327236"/>
    </source>
</evidence>
<dbReference type="SUPFAM" id="SSF51126">
    <property type="entry name" value="Pectin lyase-like"/>
    <property type="match status" value="1"/>
</dbReference>
<sequence length="370" mass="40741">MPRIVKVGAGGDEIDWKEALKTLRADDMLLLKPGFYELEQGISACDVTIKGTGASPEDTIIDGYISVSPDSRYVTLENLTINTVGEKNAIFIPYNADTYLTLRNCFIKTEINENAALALNGKCTVELYSSRIVNGSVSFFSGSDFRLEMNDSKIDYPVTNYCGLALEGIGTAIINNSIIDSSLNTFSDTNIELVVNNSRLRDVHLAGQTWLNMLNCQVYSKDDNAFTSDDECWLNITNSVFTGGMYLDGATTMLLQNSHCDRLMAIADTKTTMTNSLCKSHADFQQSAKCDATRSTFNGSEEFEFFLSVNGEAEFKGHDIVLNPNGATLAVQDNATFRSNVLASDQKALSVEYTNLPNVNILGLKWEKRK</sequence>
<dbReference type="AlphaFoldDB" id="A0A5N1I9M3"/>
<dbReference type="Proteomes" id="UP000327236">
    <property type="component" value="Unassembled WGS sequence"/>
</dbReference>
<reference evidence="2 4" key="2">
    <citation type="submission" date="2024-04" db="EMBL/GenBank/DDBJ databases">
        <title>Three lactobacilli isolated from voided urine samples from females with type 2 diabetes.</title>
        <authorList>
            <person name="Kula A."/>
            <person name="Stegman N."/>
            <person name="Putonti C."/>
        </authorList>
    </citation>
    <scope>NUCLEOTIDE SEQUENCE [LARGE SCALE GENOMIC DNA]</scope>
    <source>
        <strain evidence="2 4">1855</strain>
    </source>
</reference>
<evidence type="ECO:0000313" key="1">
    <source>
        <dbReference type="EMBL" id="KAA9322325.1"/>
    </source>
</evidence>
<evidence type="ECO:0000313" key="4">
    <source>
        <dbReference type="Proteomes" id="UP001385848"/>
    </source>
</evidence>
<dbReference type="OrthoDB" id="2268444at2"/>
<dbReference type="EMBL" id="JBBVUL010000013">
    <property type="protein sequence ID" value="MEL0565612.1"/>
    <property type="molecule type" value="Genomic_DNA"/>
</dbReference>